<keyword evidence="9" id="KW-0963">Cytoplasm</keyword>
<dbReference type="PANTHER" id="PTHR23117:SF13">
    <property type="entry name" value="GUANYLATE KINASE"/>
    <property type="match status" value="1"/>
</dbReference>
<dbReference type="GO" id="GO:0005829">
    <property type="term" value="C:cytosol"/>
    <property type="evidence" value="ECO:0007669"/>
    <property type="project" value="TreeGrafter"/>
</dbReference>
<dbReference type="GO" id="GO:0005524">
    <property type="term" value="F:ATP binding"/>
    <property type="evidence" value="ECO:0007669"/>
    <property type="project" value="UniProtKB-UniRule"/>
</dbReference>
<evidence type="ECO:0000313" key="12">
    <source>
        <dbReference type="Proteomes" id="UP000324159"/>
    </source>
</evidence>
<name>A0A5D3WR63_9BACT</name>
<dbReference type="PANTHER" id="PTHR23117">
    <property type="entry name" value="GUANYLATE KINASE-RELATED"/>
    <property type="match status" value="1"/>
</dbReference>
<evidence type="ECO:0000313" key="11">
    <source>
        <dbReference type="EMBL" id="TYP00079.1"/>
    </source>
</evidence>
<evidence type="ECO:0000256" key="1">
    <source>
        <dbReference type="ARBA" id="ARBA00005790"/>
    </source>
</evidence>
<dbReference type="EMBL" id="VNIB01000001">
    <property type="protein sequence ID" value="TYP00079.1"/>
    <property type="molecule type" value="Genomic_DNA"/>
</dbReference>
<dbReference type="InterPro" id="IPR008145">
    <property type="entry name" value="GK/Ca_channel_bsu"/>
</dbReference>
<comment type="subcellular location">
    <subcellularLocation>
        <location evidence="9">Cytoplasm</location>
    </subcellularLocation>
</comment>
<evidence type="ECO:0000256" key="9">
    <source>
        <dbReference type="HAMAP-Rule" id="MF_00328"/>
    </source>
</evidence>
<comment type="caution">
    <text evidence="11">The sequence shown here is derived from an EMBL/GenBank/DDBJ whole genome shotgun (WGS) entry which is preliminary data.</text>
</comment>
<dbReference type="InterPro" id="IPR027417">
    <property type="entry name" value="P-loop_NTPase"/>
</dbReference>
<evidence type="ECO:0000256" key="3">
    <source>
        <dbReference type="ARBA" id="ARBA00016296"/>
    </source>
</evidence>
<keyword evidence="4 9" id="KW-0808">Transferase</keyword>
<dbReference type="GO" id="GO:0004385">
    <property type="term" value="F:GMP kinase activity"/>
    <property type="evidence" value="ECO:0007669"/>
    <property type="project" value="UniProtKB-UniRule"/>
</dbReference>
<proteinExistence type="inferred from homology"/>
<dbReference type="AlphaFoldDB" id="A0A5D3WR63"/>
<keyword evidence="5 9" id="KW-0547">Nucleotide-binding</keyword>
<dbReference type="PROSITE" id="PS50052">
    <property type="entry name" value="GUANYLATE_KINASE_2"/>
    <property type="match status" value="1"/>
</dbReference>
<evidence type="ECO:0000256" key="2">
    <source>
        <dbReference type="ARBA" id="ARBA00012961"/>
    </source>
</evidence>
<dbReference type="CDD" id="cd00071">
    <property type="entry name" value="GMPK"/>
    <property type="match status" value="1"/>
</dbReference>
<feature type="domain" description="Guanylate kinase-like" evidence="10">
    <location>
        <begin position="21"/>
        <end position="199"/>
    </location>
</feature>
<evidence type="ECO:0000256" key="7">
    <source>
        <dbReference type="ARBA" id="ARBA00022840"/>
    </source>
</evidence>
<dbReference type="NCBIfam" id="TIGR03263">
    <property type="entry name" value="guanyl_kin"/>
    <property type="match status" value="1"/>
</dbReference>
<keyword evidence="7 9" id="KW-0067">ATP-binding</keyword>
<accession>A0A5D3WR63</accession>
<comment type="function">
    <text evidence="9">Essential for recycling GMP and indirectly, cGMP.</text>
</comment>
<gene>
    <name evidence="9" type="primary">gmk</name>
    <name evidence="11" type="ORF">EDC39_101239</name>
</gene>
<evidence type="ECO:0000256" key="5">
    <source>
        <dbReference type="ARBA" id="ARBA00022741"/>
    </source>
</evidence>
<dbReference type="InterPro" id="IPR008144">
    <property type="entry name" value="Guanylate_kin-like_dom"/>
</dbReference>
<evidence type="ECO:0000259" key="10">
    <source>
        <dbReference type="PROSITE" id="PS50052"/>
    </source>
</evidence>
<comment type="similarity">
    <text evidence="1 9">Belongs to the guanylate kinase family.</text>
</comment>
<dbReference type="HAMAP" id="MF_00328">
    <property type="entry name" value="Guanylate_kinase"/>
    <property type="match status" value="1"/>
</dbReference>
<dbReference type="Proteomes" id="UP000324159">
    <property type="component" value="Unassembled WGS sequence"/>
</dbReference>
<dbReference type="SMART" id="SM00072">
    <property type="entry name" value="GuKc"/>
    <property type="match status" value="1"/>
</dbReference>
<keyword evidence="12" id="KW-1185">Reference proteome</keyword>
<comment type="catalytic activity">
    <reaction evidence="9">
        <text>GMP + ATP = GDP + ADP</text>
        <dbReference type="Rhea" id="RHEA:20780"/>
        <dbReference type="ChEBI" id="CHEBI:30616"/>
        <dbReference type="ChEBI" id="CHEBI:58115"/>
        <dbReference type="ChEBI" id="CHEBI:58189"/>
        <dbReference type="ChEBI" id="CHEBI:456216"/>
        <dbReference type="EC" id="2.7.4.8"/>
    </reaction>
</comment>
<sequence>MLTRPPSLVPRHLSLSVPRNGILFVVSAPSGAGKTTLCRYLVDMFPEIRQSISFTTRTPREGEVDGVDYHFVGRETFERMVAEGAFAEWAEVHGNLYGTSLRTLQQAREAGEDILLDIDCQGAAQLRDRLDDAVFVFILPPSLKELERRLRGRQTDAEDVIARRLANARREIAQAHWYDYLLVNADLEESAAQLRAIVMAERCRTRRFRDAPARWYGIDEPDC</sequence>
<dbReference type="FunFam" id="3.30.63.10:FF:000002">
    <property type="entry name" value="Guanylate kinase 1"/>
    <property type="match status" value="1"/>
</dbReference>
<dbReference type="Gene3D" id="3.40.50.300">
    <property type="entry name" value="P-loop containing nucleotide triphosphate hydrolases"/>
    <property type="match status" value="1"/>
</dbReference>
<evidence type="ECO:0000256" key="8">
    <source>
        <dbReference type="ARBA" id="ARBA00030128"/>
    </source>
</evidence>
<dbReference type="InterPro" id="IPR020590">
    <property type="entry name" value="Guanylate_kinase_CS"/>
</dbReference>
<dbReference type="InterPro" id="IPR017665">
    <property type="entry name" value="Guanylate_kinase"/>
</dbReference>
<keyword evidence="6 9" id="KW-0418">Kinase</keyword>
<dbReference type="SUPFAM" id="SSF52540">
    <property type="entry name" value="P-loop containing nucleoside triphosphate hydrolases"/>
    <property type="match status" value="1"/>
</dbReference>
<evidence type="ECO:0000256" key="6">
    <source>
        <dbReference type="ARBA" id="ARBA00022777"/>
    </source>
</evidence>
<reference evidence="11 12" key="1">
    <citation type="submission" date="2019-07" db="EMBL/GenBank/DDBJ databases">
        <title>Genomic Encyclopedia of Type Strains, Phase IV (KMG-IV): sequencing the most valuable type-strain genomes for metagenomic binning, comparative biology and taxonomic classification.</title>
        <authorList>
            <person name="Goeker M."/>
        </authorList>
    </citation>
    <scope>NUCLEOTIDE SEQUENCE [LARGE SCALE GENOMIC DNA]</scope>
    <source>
        <strain evidence="11 12">SS015</strain>
    </source>
</reference>
<feature type="binding site" evidence="9">
    <location>
        <begin position="28"/>
        <end position="35"/>
    </location>
    <ligand>
        <name>ATP</name>
        <dbReference type="ChEBI" id="CHEBI:30616"/>
    </ligand>
</feature>
<dbReference type="Pfam" id="PF00625">
    <property type="entry name" value="Guanylate_kin"/>
    <property type="match status" value="1"/>
</dbReference>
<protein>
    <recommendedName>
        <fullName evidence="3 9">Guanylate kinase</fullName>
        <ecNumber evidence="2 9">2.7.4.8</ecNumber>
    </recommendedName>
    <alternativeName>
        <fullName evidence="8 9">GMP kinase</fullName>
    </alternativeName>
</protein>
<dbReference type="Gene3D" id="3.30.63.10">
    <property type="entry name" value="Guanylate Kinase phosphate binding domain"/>
    <property type="match status" value="1"/>
</dbReference>
<dbReference type="EC" id="2.7.4.8" evidence="2 9"/>
<dbReference type="PROSITE" id="PS00856">
    <property type="entry name" value="GUANYLATE_KINASE_1"/>
    <property type="match status" value="1"/>
</dbReference>
<evidence type="ECO:0000256" key="4">
    <source>
        <dbReference type="ARBA" id="ARBA00022679"/>
    </source>
</evidence>
<organism evidence="11 12">
    <name type="scientific">Geothermobacter ehrlichii</name>
    <dbReference type="NCBI Taxonomy" id="213224"/>
    <lineage>
        <taxon>Bacteria</taxon>
        <taxon>Pseudomonadati</taxon>
        <taxon>Thermodesulfobacteriota</taxon>
        <taxon>Desulfuromonadia</taxon>
        <taxon>Desulfuromonadales</taxon>
        <taxon>Geothermobacteraceae</taxon>
        <taxon>Geothermobacter</taxon>
    </lineage>
</organism>